<dbReference type="EMBL" id="GL832959">
    <property type="protein sequence ID" value="EGD81796.1"/>
    <property type="molecule type" value="Genomic_DNA"/>
</dbReference>
<keyword evidence="4" id="KW-0732">Signal</keyword>
<evidence type="ECO:0000256" key="5">
    <source>
        <dbReference type="ARBA" id="ARBA00023180"/>
    </source>
</evidence>
<dbReference type="Gene3D" id="2.60.40.380">
    <property type="entry name" value="Purple acid phosphatase-like, N-terminal"/>
    <property type="match status" value="1"/>
</dbReference>
<evidence type="ECO:0000256" key="3">
    <source>
        <dbReference type="ARBA" id="ARBA00022525"/>
    </source>
</evidence>
<dbReference type="OMA" id="ITSKIQW"/>
<dbReference type="InterPro" id="IPR040974">
    <property type="entry name" value="Fn3_PAP"/>
</dbReference>
<evidence type="ECO:0000313" key="12">
    <source>
        <dbReference type="Proteomes" id="UP000007799"/>
    </source>
</evidence>
<feature type="domain" description="Purple acid phosphatase N-terminal" evidence="9">
    <location>
        <begin position="74"/>
        <end position="175"/>
    </location>
</feature>
<dbReference type="InterPro" id="IPR015914">
    <property type="entry name" value="PAPs_N"/>
</dbReference>
<dbReference type="InterPro" id="IPR041792">
    <property type="entry name" value="MPP_PAP"/>
</dbReference>
<sequence length="497" mass="54893">MDYPATAPWTATATVKYQYCKVSPDFYSTGSGSYRFNLINMRDDVVFWLLFGGIDKPRAIAKTSSISFNDTEVPKQIVTALTGDPTEMRVTWNSASGTGAKLRYGINGQSKVHTIDANTTTYTRDDLCGAPATTQGWRDPGYFHTAIIKGLKPGKSVVWYQCFSNNTWSTVHTFTAAKPADAKASLHIVATADVGAAQRDGCHYHWETPDANLTYMHMGEHGAADLALHIGDISYATGYASKWDVFMTQASPLAAATPLMTALGNHEQDFPGKVYYNSVDSGGECGIPTVTRFPMPTPTGDQQKGWYSFDMGPVHFLMMDTELECGPGSEQYKFFQKDLSSVDRNVTPWIVFGGHRPMYYVLEDGSHIDPHFQVLEPLLVKHQVDLILVGHVHNALRTCPVNNGTCQQPSKQGGYDAPIHVCIGNGGMGLTKIPETRAAWTEYQAYEWGYSTIDVNATHLHMQLFADESNELHHEFTIERSFPRDMSATGVPRRAAV</sequence>
<proteinExistence type="inferred from homology"/>
<dbReference type="InterPro" id="IPR008963">
    <property type="entry name" value="Purple_acid_Pase-like_N"/>
</dbReference>
<keyword evidence="12" id="KW-1185">Reference proteome</keyword>
<dbReference type="GO" id="GO:0003993">
    <property type="term" value="F:acid phosphatase activity"/>
    <property type="evidence" value="ECO:0007669"/>
    <property type="project" value="UniProtKB-EC"/>
</dbReference>
<dbReference type="InterPro" id="IPR025733">
    <property type="entry name" value="PAPs_C"/>
</dbReference>
<dbReference type="InParanoid" id="F2U2E4"/>
<evidence type="ECO:0000313" key="11">
    <source>
        <dbReference type="EMBL" id="EGD81796.1"/>
    </source>
</evidence>
<dbReference type="InterPro" id="IPR029052">
    <property type="entry name" value="Metallo-depent_PP-like"/>
</dbReference>
<dbReference type="SUPFAM" id="SSF49363">
    <property type="entry name" value="Purple acid phosphatase, N-terminal domain"/>
    <property type="match status" value="1"/>
</dbReference>
<evidence type="ECO:0000256" key="1">
    <source>
        <dbReference type="ARBA" id="ARBA00004613"/>
    </source>
</evidence>
<keyword evidence="5" id="KW-0325">Glycoprotein</keyword>
<dbReference type="PANTHER" id="PTHR45778:SF3">
    <property type="entry name" value="PURPLE ACID PHOSPHATASE"/>
    <property type="match status" value="1"/>
</dbReference>
<dbReference type="KEGG" id="sre:PTSG_13240"/>
<dbReference type="Pfam" id="PF17808">
    <property type="entry name" value="fn3_PAP"/>
    <property type="match status" value="1"/>
</dbReference>
<evidence type="ECO:0000256" key="2">
    <source>
        <dbReference type="ARBA" id="ARBA00011738"/>
    </source>
</evidence>
<dbReference type="Pfam" id="PF14008">
    <property type="entry name" value="Metallophos_C"/>
    <property type="match status" value="1"/>
</dbReference>
<feature type="domain" description="Purple acid phosphatase C-terminal" evidence="8">
    <location>
        <begin position="417"/>
        <end position="473"/>
    </location>
</feature>
<dbReference type="GO" id="GO:0046872">
    <property type="term" value="F:metal ion binding"/>
    <property type="evidence" value="ECO:0007669"/>
    <property type="project" value="InterPro"/>
</dbReference>
<evidence type="ECO:0000259" key="8">
    <source>
        <dbReference type="Pfam" id="PF14008"/>
    </source>
</evidence>
<keyword evidence="6" id="KW-0378">Hydrolase</keyword>
<evidence type="ECO:0000259" key="7">
    <source>
        <dbReference type="Pfam" id="PF00149"/>
    </source>
</evidence>
<feature type="domain" description="Purple acid phosphatase Fn3-like" evidence="10">
    <location>
        <begin position="6"/>
        <end position="69"/>
    </location>
</feature>
<comment type="subunit">
    <text evidence="2">Homodimer.</text>
</comment>
<dbReference type="EC" id="3.1.3.2" evidence="6"/>
<dbReference type="GO" id="GO:0005576">
    <property type="term" value="C:extracellular region"/>
    <property type="evidence" value="ECO:0007669"/>
    <property type="project" value="UniProtKB-SubCell"/>
</dbReference>
<feature type="domain" description="Calcineurin-like phosphoesterase" evidence="7">
    <location>
        <begin position="187"/>
        <end position="394"/>
    </location>
</feature>
<dbReference type="GeneID" id="16077592"/>
<dbReference type="Gene3D" id="3.60.21.10">
    <property type="match status" value="1"/>
</dbReference>
<dbReference type="eggNOG" id="KOG1378">
    <property type="taxonomic scope" value="Eukaryota"/>
</dbReference>
<comment type="catalytic activity">
    <reaction evidence="6">
        <text>a phosphate monoester + H2O = an alcohol + phosphate</text>
        <dbReference type="Rhea" id="RHEA:15017"/>
        <dbReference type="ChEBI" id="CHEBI:15377"/>
        <dbReference type="ChEBI" id="CHEBI:30879"/>
        <dbReference type="ChEBI" id="CHEBI:43474"/>
        <dbReference type="ChEBI" id="CHEBI:67140"/>
        <dbReference type="EC" id="3.1.3.2"/>
    </reaction>
</comment>
<dbReference type="PANTHER" id="PTHR45778">
    <property type="entry name" value="PURPLE ACID PHOSPHATASE-RELATED"/>
    <property type="match status" value="1"/>
</dbReference>
<evidence type="ECO:0000256" key="4">
    <source>
        <dbReference type="ARBA" id="ARBA00022729"/>
    </source>
</evidence>
<accession>F2U2E4</accession>
<dbReference type="InterPro" id="IPR004843">
    <property type="entry name" value="Calcineurin-like_PHP"/>
</dbReference>
<protein>
    <recommendedName>
        <fullName evidence="6">Purple acid phosphatase</fullName>
        <ecNumber evidence="6">3.1.3.2</ecNumber>
    </recommendedName>
</protein>
<dbReference type="RefSeq" id="XP_004997000.1">
    <property type="nucleotide sequence ID" value="XM_004996943.1"/>
</dbReference>
<dbReference type="STRING" id="946362.F2U2E4"/>
<dbReference type="Pfam" id="PF16656">
    <property type="entry name" value="Pur_ac_phosph_N"/>
    <property type="match status" value="1"/>
</dbReference>
<name>F2U2E4_SALR5</name>
<dbReference type="Pfam" id="PF00149">
    <property type="entry name" value="Metallophos"/>
    <property type="match status" value="1"/>
</dbReference>
<dbReference type="Proteomes" id="UP000007799">
    <property type="component" value="Unassembled WGS sequence"/>
</dbReference>
<comment type="subcellular location">
    <subcellularLocation>
        <location evidence="1">Secreted</location>
    </subcellularLocation>
</comment>
<evidence type="ECO:0000256" key="6">
    <source>
        <dbReference type="RuleBase" id="RU361203"/>
    </source>
</evidence>
<organism evidence="11 12">
    <name type="scientific">Salpingoeca rosetta (strain ATCC 50818 / BSB-021)</name>
    <dbReference type="NCBI Taxonomy" id="946362"/>
    <lineage>
        <taxon>Eukaryota</taxon>
        <taxon>Choanoflagellata</taxon>
        <taxon>Craspedida</taxon>
        <taxon>Salpingoecidae</taxon>
        <taxon>Salpingoeca</taxon>
    </lineage>
</organism>
<keyword evidence="3" id="KW-0964">Secreted</keyword>
<dbReference type="CDD" id="cd00839">
    <property type="entry name" value="MPP_PAPs"/>
    <property type="match status" value="1"/>
</dbReference>
<gene>
    <name evidence="11" type="ORF">PTSG_13240</name>
</gene>
<dbReference type="OrthoDB" id="45007at2759"/>
<dbReference type="AlphaFoldDB" id="F2U2E4"/>
<evidence type="ECO:0000259" key="10">
    <source>
        <dbReference type="Pfam" id="PF17808"/>
    </source>
</evidence>
<dbReference type="SUPFAM" id="SSF56300">
    <property type="entry name" value="Metallo-dependent phosphatases"/>
    <property type="match status" value="1"/>
</dbReference>
<reference evidence="11" key="1">
    <citation type="submission" date="2009-08" db="EMBL/GenBank/DDBJ databases">
        <title>Annotation of Salpingoeca rosetta.</title>
        <authorList>
            <consortium name="The Broad Institute Genome Sequencing Platform"/>
            <person name="Russ C."/>
            <person name="Cuomo C."/>
            <person name="Burger G."/>
            <person name="Gray M.W."/>
            <person name="Holland P.W.H."/>
            <person name="King N."/>
            <person name="Lang F.B.F."/>
            <person name="Roger A.J."/>
            <person name="Ruiz-Trillo I."/>
            <person name="Young S.K."/>
            <person name="Zeng Q."/>
            <person name="Gargeya S."/>
            <person name="Alvarado L."/>
            <person name="Berlin A."/>
            <person name="Chapman S.B."/>
            <person name="Chen Z."/>
            <person name="Freedman E."/>
            <person name="Gellesch M."/>
            <person name="Goldberg J."/>
            <person name="Griggs A."/>
            <person name="Gujja S."/>
            <person name="Heilman E."/>
            <person name="Heiman D."/>
            <person name="Howarth C."/>
            <person name="Mehta T."/>
            <person name="Neiman D."/>
            <person name="Pearson M."/>
            <person name="Roberts A."/>
            <person name="Saif S."/>
            <person name="Shea T."/>
            <person name="Shenoy N."/>
            <person name="Sisk P."/>
            <person name="Stolte C."/>
            <person name="Sykes S."/>
            <person name="White J."/>
            <person name="Yandava C."/>
            <person name="Haas B."/>
            <person name="Nusbaum C."/>
            <person name="Birren B."/>
        </authorList>
    </citation>
    <scope>NUCLEOTIDE SEQUENCE</scope>
    <source>
        <strain evidence="11">ATCC 50818</strain>
    </source>
</reference>
<comment type="similarity">
    <text evidence="6">Belongs to the metallophosphoesterase superfamily. Purple acid phosphatase family.</text>
</comment>
<evidence type="ECO:0000259" key="9">
    <source>
        <dbReference type="Pfam" id="PF16656"/>
    </source>
</evidence>